<comment type="caution">
    <text evidence="1">The sequence shown here is derived from an EMBL/GenBank/DDBJ whole genome shotgun (WGS) entry which is preliminary data.</text>
</comment>
<protein>
    <submittedName>
        <fullName evidence="1">Uncharacterized protein</fullName>
    </submittedName>
</protein>
<evidence type="ECO:0000313" key="2">
    <source>
        <dbReference type="Proteomes" id="UP001597282"/>
    </source>
</evidence>
<dbReference type="RefSeq" id="WP_380162451.1">
    <property type="nucleotide sequence ID" value="NZ_JBHTNU010000001.1"/>
</dbReference>
<organism evidence="1 2">
    <name type="scientific">Kroppenstedtia sanguinis</name>
    <dbReference type="NCBI Taxonomy" id="1380684"/>
    <lineage>
        <taxon>Bacteria</taxon>
        <taxon>Bacillati</taxon>
        <taxon>Bacillota</taxon>
        <taxon>Bacilli</taxon>
        <taxon>Bacillales</taxon>
        <taxon>Thermoactinomycetaceae</taxon>
        <taxon>Kroppenstedtia</taxon>
    </lineage>
</organism>
<gene>
    <name evidence="1" type="ORF">ACFQ4Y_01370</name>
</gene>
<keyword evidence="2" id="KW-1185">Reference proteome</keyword>
<dbReference type="Proteomes" id="UP001597282">
    <property type="component" value="Unassembled WGS sequence"/>
</dbReference>
<proteinExistence type="predicted"/>
<accession>A0ABW4C693</accession>
<sequence length="89" mass="10758">MAEKDYDYDHEKVSYDDLVEILSCGREIEFIFNETKYSITHISEGFSLCRYNTYETQDFRCYKELLEKARIDGRRLVEIWKDVRVEDIA</sequence>
<reference evidence="2" key="1">
    <citation type="journal article" date="2019" name="Int. J. Syst. Evol. Microbiol.">
        <title>The Global Catalogue of Microorganisms (GCM) 10K type strain sequencing project: providing services to taxonomists for standard genome sequencing and annotation.</title>
        <authorList>
            <consortium name="The Broad Institute Genomics Platform"/>
            <consortium name="The Broad Institute Genome Sequencing Center for Infectious Disease"/>
            <person name="Wu L."/>
            <person name="Ma J."/>
        </authorList>
    </citation>
    <scope>NUCLEOTIDE SEQUENCE [LARGE SCALE GENOMIC DNA]</scope>
    <source>
        <strain evidence="2">S1</strain>
    </source>
</reference>
<name>A0ABW4C693_9BACL</name>
<evidence type="ECO:0000313" key="1">
    <source>
        <dbReference type="EMBL" id="MFD1425583.1"/>
    </source>
</evidence>
<dbReference type="EMBL" id="JBHTNU010000001">
    <property type="protein sequence ID" value="MFD1425583.1"/>
    <property type="molecule type" value="Genomic_DNA"/>
</dbReference>